<dbReference type="Proteomes" id="UP000267430">
    <property type="component" value="Unassembled WGS sequence"/>
</dbReference>
<feature type="compositionally biased region" description="Polar residues" evidence="1">
    <location>
        <begin position="128"/>
        <end position="141"/>
    </location>
</feature>
<accession>A0A433HI02</accession>
<dbReference type="Pfam" id="PF06103">
    <property type="entry name" value="DUF948"/>
    <property type="match status" value="1"/>
</dbReference>
<sequence length="180" mass="19092">MIIKVSVASASVAFVCLAAKLIQTLGETQRTIAEVKNSVTGLTEESQRLIHSANQVTVDIQSKIKSFEPLLESAQDVGEVIHSVTDTVKRAGTVQNNETPRSETIDTNNHPATTASSAPGNDHPASADSYTPSNDTPVNTISHTPSHDSPPDPTVYKPNNDHPTSTTSSKPDGGVKIRIN</sequence>
<organism evidence="3 4">
    <name type="scientific">Peribacillus cavernae</name>
    <dbReference type="NCBI Taxonomy" id="1674310"/>
    <lineage>
        <taxon>Bacteria</taxon>
        <taxon>Bacillati</taxon>
        <taxon>Bacillota</taxon>
        <taxon>Bacilli</taxon>
        <taxon>Bacillales</taxon>
        <taxon>Bacillaceae</taxon>
        <taxon>Peribacillus</taxon>
    </lineage>
</organism>
<name>A0A433HI02_9BACI</name>
<keyword evidence="4" id="KW-1185">Reference proteome</keyword>
<evidence type="ECO:0000256" key="2">
    <source>
        <dbReference type="SAM" id="SignalP"/>
    </source>
</evidence>
<dbReference type="InterPro" id="IPR009293">
    <property type="entry name" value="UPF0478"/>
</dbReference>
<evidence type="ECO:0000313" key="4">
    <source>
        <dbReference type="Proteomes" id="UP000267430"/>
    </source>
</evidence>
<dbReference type="RefSeq" id="WP_126865417.1">
    <property type="nucleotide sequence ID" value="NZ_JAUSTX010000018.1"/>
</dbReference>
<feature type="chain" id="PRO_5019132438" evidence="2">
    <location>
        <begin position="19"/>
        <end position="180"/>
    </location>
</feature>
<evidence type="ECO:0000256" key="1">
    <source>
        <dbReference type="SAM" id="MobiDB-lite"/>
    </source>
</evidence>
<dbReference type="AlphaFoldDB" id="A0A433HI02"/>
<comment type="caution">
    <text evidence="3">The sequence shown here is derived from an EMBL/GenBank/DDBJ whole genome shotgun (WGS) entry which is preliminary data.</text>
</comment>
<feature type="compositionally biased region" description="Polar residues" evidence="1">
    <location>
        <begin position="161"/>
        <end position="170"/>
    </location>
</feature>
<reference evidence="3 4" key="1">
    <citation type="submission" date="2018-12" db="EMBL/GenBank/DDBJ databases">
        <title>Bacillus chawlae sp. nov., Bacillus glennii sp. nov., and Bacillus saganii sp. nov. Isolated from the Vehicle Assembly Building at Kennedy Space Center where the Viking Spacecraft were Assembled.</title>
        <authorList>
            <person name="Seuylemezian A."/>
            <person name="Vaishampayan P."/>
        </authorList>
    </citation>
    <scope>NUCLEOTIDE SEQUENCE [LARGE SCALE GENOMIC DNA]</scope>
    <source>
        <strain evidence="3 4">L5</strain>
    </source>
</reference>
<protein>
    <submittedName>
        <fullName evidence="3">DUF948 domain-containing protein</fullName>
    </submittedName>
</protein>
<feature type="compositionally biased region" description="Polar residues" evidence="1">
    <location>
        <begin position="105"/>
        <end position="119"/>
    </location>
</feature>
<gene>
    <name evidence="3" type="ORF">ELQ35_13840</name>
</gene>
<feature type="signal peptide" evidence="2">
    <location>
        <begin position="1"/>
        <end position="18"/>
    </location>
</feature>
<dbReference type="PANTHER" id="PTHR40070">
    <property type="entry name" value="UPF0478 PROTEIN YTXG"/>
    <property type="match status" value="1"/>
</dbReference>
<proteinExistence type="predicted"/>
<keyword evidence="2" id="KW-0732">Signal</keyword>
<evidence type="ECO:0000313" key="3">
    <source>
        <dbReference type="EMBL" id="RUQ27994.1"/>
    </source>
</evidence>
<feature type="region of interest" description="Disordered" evidence="1">
    <location>
        <begin position="91"/>
        <end position="180"/>
    </location>
</feature>
<dbReference type="EMBL" id="RYZZ01000018">
    <property type="protein sequence ID" value="RUQ27994.1"/>
    <property type="molecule type" value="Genomic_DNA"/>
</dbReference>
<dbReference type="PANTHER" id="PTHR40070:SF1">
    <property type="entry name" value="UPF0478 PROTEIN YTXG"/>
    <property type="match status" value="1"/>
</dbReference>
<dbReference type="OrthoDB" id="2967641at2"/>